<feature type="compositionally biased region" description="Polar residues" evidence="1">
    <location>
        <begin position="102"/>
        <end position="111"/>
    </location>
</feature>
<gene>
    <name evidence="2" type="ORF">B0T25DRAFT_592502</name>
</gene>
<dbReference type="Proteomes" id="UP001275084">
    <property type="component" value="Unassembled WGS sequence"/>
</dbReference>
<evidence type="ECO:0000256" key="1">
    <source>
        <dbReference type="SAM" id="MobiDB-lite"/>
    </source>
</evidence>
<feature type="compositionally biased region" description="Low complexity" evidence="1">
    <location>
        <begin position="414"/>
        <end position="428"/>
    </location>
</feature>
<keyword evidence="3" id="KW-1185">Reference proteome</keyword>
<feature type="region of interest" description="Disordered" evidence="1">
    <location>
        <begin position="88"/>
        <end position="114"/>
    </location>
</feature>
<dbReference type="AlphaFoldDB" id="A0AAJ0HBE7"/>
<name>A0AAJ0HBE7_9PEZI</name>
<feature type="compositionally biased region" description="Low complexity" evidence="1">
    <location>
        <begin position="184"/>
        <end position="199"/>
    </location>
</feature>
<dbReference type="PANTHER" id="PTHR35006">
    <property type="entry name" value="GLYOXALASE FAMILY PROTEIN (AFU_ORTHOLOGUE AFUA_5G14830)"/>
    <property type="match status" value="1"/>
</dbReference>
<feature type="region of interest" description="Disordered" evidence="1">
    <location>
        <begin position="180"/>
        <end position="242"/>
    </location>
</feature>
<dbReference type="EMBL" id="JAUIQD010000006">
    <property type="protein sequence ID" value="KAK3346225.1"/>
    <property type="molecule type" value="Genomic_DNA"/>
</dbReference>
<dbReference type="InterPro" id="IPR029068">
    <property type="entry name" value="Glyas_Bleomycin-R_OHBP_Dase"/>
</dbReference>
<feature type="compositionally biased region" description="Polar residues" evidence="1">
    <location>
        <begin position="434"/>
        <end position="452"/>
    </location>
</feature>
<evidence type="ECO:0008006" key="4">
    <source>
        <dbReference type="Google" id="ProtNLM"/>
    </source>
</evidence>
<dbReference type="Gene3D" id="3.10.180.10">
    <property type="entry name" value="2,3-Dihydroxybiphenyl 1,2-Dioxygenase, domain 1"/>
    <property type="match status" value="1"/>
</dbReference>
<dbReference type="PANTHER" id="PTHR35006:SF3">
    <property type="entry name" value="GLYOXALASE FAMILY PROTEIN (AFU_ORTHOLOGUE AFUA_3G06020)"/>
    <property type="match status" value="1"/>
</dbReference>
<feature type="region of interest" description="Disordered" evidence="1">
    <location>
        <begin position="344"/>
        <end position="452"/>
    </location>
</feature>
<protein>
    <recommendedName>
        <fullName evidence="4">Glyoxalase family protein</fullName>
    </recommendedName>
</protein>
<accession>A0AAJ0HBE7</accession>
<reference evidence="2" key="2">
    <citation type="submission" date="2023-06" db="EMBL/GenBank/DDBJ databases">
        <authorList>
            <consortium name="Lawrence Berkeley National Laboratory"/>
            <person name="Haridas S."/>
            <person name="Hensen N."/>
            <person name="Bonometti L."/>
            <person name="Westerberg I."/>
            <person name="Brannstrom I.O."/>
            <person name="Guillou S."/>
            <person name="Cros-Aarteil S."/>
            <person name="Calhoun S."/>
            <person name="Kuo A."/>
            <person name="Mondo S."/>
            <person name="Pangilinan J."/>
            <person name="Riley R."/>
            <person name="Labutti K."/>
            <person name="Andreopoulos B."/>
            <person name="Lipzen A."/>
            <person name="Chen C."/>
            <person name="Yanf M."/>
            <person name="Daum C."/>
            <person name="Ng V."/>
            <person name="Clum A."/>
            <person name="Steindorff A."/>
            <person name="Ohm R."/>
            <person name="Martin F."/>
            <person name="Silar P."/>
            <person name="Natvig D."/>
            <person name="Lalanne C."/>
            <person name="Gautier V."/>
            <person name="Ament-Velasquez S.L."/>
            <person name="Kruys A."/>
            <person name="Hutchinson M.I."/>
            <person name="Powell A.J."/>
            <person name="Barry K."/>
            <person name="Miller A.N."/>
            <person name="Grigoriev I.V."/>
            <person name="Debuchy R."/>
            <person name="Gladieux P."/>
            <person name="Thoren M.H."/>
            <person name="Johannesson H."/>
        </authorList>
    </citation>
    <scope>NUCLEOTIDE SEQUENCE</scope>
    <source>
        <strain evidence="2">CBS 955.72</strain>
    </source>
</reference>
<reference evidence="2" key="1">
    <citation type="journal article" date="2023" name="Mol. Phylogenet. Evol.">
        <title>Genome-scale phylogeny and comparative genomics of the fungal order Sordariales.</title>
        <authorList>
            <person name="Hensen N."/>
            <person name="Bonometti L."/>
            <person name="Westerberg I."/>
            <person name="Brannstrom I.O."/>
            <person name="Guillou S."/>
            <person name="Cros-Aarteil S."/>
            <person name="Calhoun S."/>
            <person name="Haridas S."/>
            <person name="Kuo A."/>
            <person name="Mondo S."/>
            <person name="Pangilinan J."/>
            <person name="Riley R."/>
            <person name="LaButti K."/>
            <person name="Andreopoulos B."/>
            <person name="Lipzen A."/>
            <person name="Chen C."/>
            <person name="Yan M."/>
            <person name="Daum C."/>
            <person name="Ng V."/>
            <person name="Clum A."/>
            <person name="Steindorff A."/>
            <person name="Ohm R.A."/>
            <person name="Martin F."/>
            <person name="Silar P."/>
            <person name="Natvig D.O."/>
            <person name="Lalanne C."/>
            <person name="Gautier V."/>
            <person name="Ament-Velasquez S.L."/>
            <person name="Kruys A."/>
            <person name="Hutchinson M.I."/>
            <person name="Powell A.J."/>
            <person name="Barry K."/>
            <person name="Miller A.N."/>
            <person name="Grigoriev I.V."/>
            <person name="Debuchy R."/>
            <person name="Gladieux P."/>
            <person name="Hiltunen Thoren M."/>
            <person name="Johannesson H."/>
        </authorList>
    </citation>
    <scope>NUCLEOTIDE SEQUENCE</scope>
    <source>
        <strain evidence="2">CBS 955.72</strain>
    </source>
</reference>
<proteinExistence type="predicted"/>
<comment type="caution">
    <text evidence="2">The sequence shown here is derived from an EMBL/GenBank/DDBJ whole genome shotgun (WGS) entry which is preliminary data.</text>
</comment>
<organism evidence="2 3">
    <name type="scientific">Lasiosphaeria hispida</name>
    <dbReference type="NCBI Taxonomy" id="260671"/>
    <lineage>
        <taxon>Eukaryota</taxon>
        <taxon>Fungi</taxon>
        <taxon>Dikarya</taxon>
        <taxon>Ascomycota</taxon>
        <taxon>Pezizomycotina</taxon>
        <taxon>Sordariomycetes</taxon>
        <taxon>Sordariomycetidae</taxon>
        <taxon>Sordariales</taxon>
        <taxon>Lasiosphaeriaceae</taxon>
        <taxon>Lasiosphaeria</taxon>
    </lineage>
</organism>
<evidence type="ECO:0000313" key="3">
    <source>
        <dbReference type="Proteomes" id="UP001275084"/>
    </source>
</evidence>
<sequence length="515" mass="56617">MLPYLEVAHLPSSSSYYSAFIQPLGLRYLSTEDGHFPTITFGDSFRATPVFQIKQVTESRERPLKLSHITLLAPSVEAVDGAYESALRANPDTRESSRRHLSVSQPATNRASAKRFISKEGKTRVVVCDFDGNTMEIVYRPPPEYSSHHGGPTVRRTQSTNDEATRIMGWNFDIATSEMTSAAGPGSSYSKPGRSSSRRGYGGHAGDEPFATLRRSVTAGSAGSTMYEPTASPRHSQNPSGLSTTTVVGTLLAGAAIGSAITYGLVKQDRLRTPRQEFDAPVFTRRSTFPEPYTERKDRFIEVDRPIEKMRHQIDHAPMVERRASPEYIASYSHAGPRSREVEDFYDDSRGRHSASRSRPGSVRTRSEAGSHRQPLLLGEAEHRSHAGSRTSRHPPIVQRSYTYEAPERERDSYASARSQRSSSTIRAPPLLPGQSSQIVSRSRSGARVATTTVKVGHSPSPRALSRSGTYMSARNVPLPTSGAVSVSLPTWSANVGYEEGEDWVVSRLTTGYPR</sequence>
<evidence type="ECO:0000313" key="2">
    <source>
        <dbReference type="EMBL" id="KAK3346225.1"/>
    </source>
</evidence>